<feature type="domain" description="Helix-hairpin-helix DNA-binding motif class 1" evidence="2">
    <location>
        <begin position="181"/>
        <end position="200"/>
    </location>
</feature>
<feature type="transmembrane region" description="Helical" evidence="1">
    <location>
        <begin position="7"/>
        <end position="26"/>
    </location>
</feature>
<dbReference type="InterPro" id="IPR051675">
    <property type="entry name" value="Endo/Exo/Phosphatase_dom_1"/>
</dbReference>
<dbReference type="SMART" id="SM00278">
    <property type="entry name" value="HhH1"/>
    <property type="match status" value="2"/>
</dbReference>
<dbReference type="Pfam" id="PF10531">
    <property type="entry name" value="SLBB"/>
    <property type="match status" value="1"/>
</dbReference>
<keyword evidence="1" id="KW-0472">Membrane</keyword>
<dbReference type="GO" id="GO:0015627">
    <property type="term" value="C:type II protein secretion system complex"/>
    <property type="evidence" value="ECO:0007669"/>
    <property type="project" value="TreeGrafter"/>
</dbReference>
<protein>
    <submittedName>
        <fullName evidence="3">Competence protein ComEA</fullName>
    </submittedName>
</protein>
<dbReference type="OrthoDB" id="9790239at2"/>
<dbReference type="InterPro" id="IPR004509">
    <property type="entry name" value="Competence_ComEA_HhH"/>
</dbReference>
<proteinExistence type="predicted"/>
<dbReference type="Gene3D" id="3.10.560.10">
    <property type="entry name" value="Outer membrane lipoprotein wza domain like"/>
    <property type="match status" value="1"/>
</dbReference>
<dbReference type="STRING" id="112903.SAMN04490178_101241"/>
<dbReference type="RefSeq" id="WP_091743554.1">
    <property type="nucleotide sequence ID" value="NZ_FODY01000001.1"/>
</dbReference>
<dbReference type="AlphaFoldDB" id="A0A1H8NV02"/>
<dbReference type="Proteomes" id="UP000198847">
    <property type="component" value="Unassembled WGS sequence"/>
</dbReference>
<evidence type="ECO:0000259" key="2">
    <source>
        <dbReference type="SMART" id="SM00278"/>
    </source>
</evidence>
<keyword evidence="1" id="KW-1133">Transmembrane helix</keyword>
<reference evidence="3 4" key="1">
    <citation type="submission" date="2016-10" db="EMBL/GenBank/DDBJ databases">
        <authorList>
            <person name="de Groot N.N."/>
        </authorList>
    </citation>
    <scope>NUCLEOTIDE SEQUENCE [LARGE SCALE GENOMIC DNA]</scope>
    <source>
        <strain evidence="3 4">DSM 13305</strain>
    </source>
</reference>
<organism evidence="3 4">
    <name type="scientific">Propionispora vibrioides</name>
    <dbReference type="NCBI Taxonomy" id="112903"/>
    <lineage>
        <taxon>Bacteria</taxon>
        <taxon>Bacillati</taxon>
        <taxon>Bacillota</taxon>
        <taxon>Negativicutes</taxon>
        <taxon>Selenomonadales</taxon>
        <taxon>Sporomusaceae</taxon>
        <taxon>Propionispora</taxon>
    </lineage>
</organism>
<dbReference type="Gene3D" id="1.10.150.310">
    <property type="entry name" value="Tex RuvX-like domain-like"/>
    <property type="match status" value="1"/>
</dbReference>
<dbReference type="SUPFAM" id="SSF47781">
    <property type="entry name" value="RuvA domain 2-like"/>
    <property type="match status" value="1"/>
</dbReference>
<gene>
    <name evidence="3" type="ORF">SAMN04490178_101241</name>
</gene>
<feature type="domain" description="Helix-hairpin-helix DNA-binding motif class 1" evidence="2">
    <location>
        <begin position="151"/>
        <end position="170"/>
    </location>
</feature>
<dbReference type="PANTHER" id="PTHR21180:SF32">
    <property type="entry name" value="ENDONUCLEASE_EXONUCLEASE_PHOSPHATASE FAMILY DOMAIN-CONTAINING PROTEIN 1"/>
    <property type="match status" value="1"/>
</dbReference>
<accession>A0A1H8NV02</accession>
<dbReference type="Pfam" id="PF12836">
    <property type="entry name" value="HHH_3"/>
    <property type="match status" value="1"/>
</dbReference>
<dbReference type="GO" id="GO:0003677">
    <property type="term" value="F:DNA binding"/>
    <property type="evidence" value="ECO:0007669"/>
    <property type="project" value="InterPro"/>
</dbReference>
<evidence type="ECO:0000256" key="1">
    <source>
        <dbReference type="SAM" id="Phobius"/>
    </source>
</evidence>
<dbReference type="GO" id="GO:0006281">
    <property type="term" value="P:DNA repair"/>
    <property type="evidence" value="ECO:0007669"/>
    <property type="project" value="InterPro"/>
</dbReference>
<dbReference type="GO" id="GO:0015628">
    <property type="term" value="P:protein secretion by the type II secretion system"/>
    <property type="evidence" value="ECO:0007669"/>
    <property type="project" value="TreeGrafter"/>
</dbReference>
<dbReference type="NCBIfam" id="TIGR00426">
    <property type="entry name" value="competence protein ComEA helix-hairpin-helix repeat region"/>
    <property type="match status" value="1"/>
</dbReference>
<keyword evidence="4" id="KW-1185">Reference proteome</keyword>
<keyword evidence="1" id="KW-0812">Transmembrane</keyword>
<dbReference type="InterPro" id="IPR003583">
    <property type="entry name" value="Hlx-hairpin-Hlx_DNA-bd_motif"/>
</dbReference>
<name>A0A1H8NV02_9FIRM</name>
<evidence type="ECO:0000313" key="3">
    <source>
        <dbReference type="EMBL" id="SEO33417.1"/>
    </source>
</evidence>
<evidence type="ECO:0000313" key="4">
    <source>
        <dbReference type="Proteomes" id="UP000198847"/>
    </source>
</evidence>
<sequence length="203" mass="21830">MFTRERIIVIMLVAAILLTASFYSFWQKQAVSERISVQSEEQRKSADAVNPTKVNTAKTAEDCVVYISGAVNRPGVFHIPVNSRVVDVVQVAGGLTSAADQIKINLAEKIRDGMHIHVPDKNSAAVAGGGGTVTHSSDGQEKVNINSAGKEELDKLPGIGPAMAERIVEYRETAGMFKDIADLKNVPGIGEAKFNRLADKITI</sequence>
<dbReference type="InterPro" id="IPR010994">
    <property type="entry name" value="RuvA_2-like"/>
</dbReference>
<dbReference type="PANTHER" id="PTHR21180">
    <property type="entry name" value="ENDONUCLEASE/EXONUCLEASE/PHOSPHATASE FAMILY DOMAIN-CONTAINING PROTEIN 1"/>
    <property type="match status" value="1"/>
</dbReference>
<dbReference type="EMBL" id="FODY01000001">
    <property type="protein sequence ID" value="SEO33417.1"/>
    <property type="molecule type" value="Genomic_DNA"/>
</dbReference>
<dbReference type="InterPro" id="IPR019554">
    <property type="entry name" value="Soluble_ligand-bd"/>
</dbReference>